<dbReference type="AlphaFoldDB" id="K8F0Y0"/>
<dbReference type="GO" id="GO:0003723">
    <property type="term" value="F:RNA binding"/>
    <property type="evidence" value="ECO:0007669"/>
    <property type="project" value="UniProtKB-UniRule"/>
</dbReference>
<keyword evidence="1 2" id="KW-0694">RNA-binding</keyword>
<gene>
    <name evidence="4" type="ORF">Bathy02g04840</name>
</gene>
<dbReference type="PROSITE" id="PS50102">
    <property type="entry name" value="RRM"/>
    <property type="match status" value="2"/>
</dbReference>
<dbReference type="SUPFAM" id="SSF54928">
    <property type="entry name" value="RNA-binding domain, RBD"/>
    <property type="match status" value="2"/>
</dbReference>
<dbReference type="SMART" id="SM00360">
    <property type="entry name" value="RRM"/>
    <property type="match status" value="2"/>
</dbReference>
<evidence type="ECO:0000259" key="3">
    <source>
        <dbReference type="PROSITE" id="PS50102"/>
    </source>
</evidence>
<sequence>MSKIATPIFASSSSMQMRSVRTVANATLSKSFVGSAQRSFMNVNAFNQRGLLMSTEAYDAESPAAESESSGGEVKLYIGNLSWDMDDQALNDLFSQYQASDCVIVTDRNTGRSRGFGFATVPSQEMADSAIAALNDSDQFGRQMRVVISLPPEERPAREQRPKRNWDADGRKVYFGNLSWGMDHLDLQDLCAEFGNVDESRLITDRETGRSRGFGFVTMSSEKEAEDVVAQLNGQDVDGRVLRVNIATSNKDGGGGGGGY</sequence>
<evidence type="ECO:0000313" key="4">
    <source>
        <dbReference type="EMBL" id="CCO15213.1"/>
    </source>
</evidence>
<feature type="domain" description="RRM" evidence="3">
    <location>
        <begin position="74"/>
        <end position="151"/>
    </location>
</feature>
<dbReference type="InterPro" id="IPR048289">
    <property type="entry name" value="RRM2_NsCP33-like"/>
</dbReference>
<dbReference type="EMBL" id="FO082277">
    <property type="protein sequence ID" value="CCO15213.1"/>
    <property type="molecule type" value="Genomic_DNA"/>
</dbReference>
<dbReference type="InterPro" id="IPR000504">
    <property type="entry name" value="RRM_dom"/>
</dbReference>
<dbReference type="CDD" id="cd21608">
    <property type="entry name" value="RRM2_NsCP33_like"/>
    <property type="match status" value="1"/>
</dbReference>
<dbReference type="InterPro" id="IPR052462">
    <property type="entry name" value="SLIRP/GR-RBP-like"/>
</dbReference>
<accession>K8F0Y0</accession>
<dbReference type="GeneID" id="19017597"/>
<dbReference type="Proteomes" id="UP000198341">
    <property type="component" value="Chromosome 2"/>
</dbReference>
<dbReference type="Gene3D" id="3.30.70.330">
    <property type="match status" value="2"/>
</dbReference>
<protein>
    <recommendedName>
        <fullName evidence="3">RRM domain-containing protein</fullName>
    </recommendedName>
</protein>
<feature type="domain" description="RRM" evidence="3">
    <location>
        <begin position="171"/>
        <end position="249"/>
    </location>
</feature>
<dbReference type="PANTHER" id="PTHR48027">
    <property type="entry name" value="HETEROGENEOUS NUCLEAR RIBONUCLEOPROTEIN 87F-RELATED"/>
    <property type="match status" value="1"/>
</dbReference>
<dbReference type="InterPro" id="IPR035979">
    <property type="entry name" value="RBD_domain_sf"/>
</dbReference>
<keyword evidence="5" id="KW-1185">Reference proteome</keyword>
<dbReference type="OrthoDB" id="439808at2759"/>
<dbReference type="Pfam" id="PF00076">
    <property type="entry name" value="RRM_1"/>
    <property type="match status" value="2"/>
</dbReference>
<evidence type="ECO:0000313" key="5">
    <source>
        <dbReference type="Proteomes" id="UP000198341"/>
    </source>
</evidence>
<dbReference type="RefSeq" id="XP_007514973.1">
    <property type="nucleotide sequence ID" value="XM_007514911.1"/>
</dbReference>
<dbReference type="STRING" id="41875.K8F0Y0"/>
<proteinExistence type="predicted"/>
<organism evidence="4 5">
    <name type="scientific">Bathycoccus prasinos</name>
    <dbReference type="NCBI Taxonomy" id="41875"/>
    <lineage>
        <taxon>Eukaryota</taxon>
        <taxon>Viridiplantae</taxon>
        <taxon>Chlorophyta</taxon>
        <taxon>Mamiellophyceae</taxon>
        <taxon>Mamiellales</taxon>
        <taxon>Bathycoccaceae</taxon>
        <taxon>Bathycoccus</taxon>
    </lineage>
</organism>
<evidence type="ECO:0000256" key="2">
    <source>
        <dbReference type="PROSITE-ProRule" id="PRU00176"/>
    </source>
</evidence>
<name>K8F0Y0_9CHLO</name>
<dbReference type="eggNOG" id="KOG0118">
    <property type="taxonomic scope" value="Eukaryota"/>
</dbReference>
<evidence type="ECO:0000256" key="1">
    <source>
        <dbReference type="ARBA" id="ARBA00022884"/>
    </source>
</evidence>
<dbReference type="InterPro" id="IPR012677">
    <property type="entry name" value="Nucleotide-bd_a/b_plait_sf"/>
</dbReference>
<reference evidence="4 5" key="1">
    <citation type="submission" date="2011-10" db="EMBL/GenBank/DDBJ databases">
        <authorList>
            <person name="Genoscope - CEA"/>
        </authorList>
    </citation>
    <scope>NUCLEOTIDE SEQUENCE [LARGE SCALE GENOMIC DNA]</scope>
    <source>
        <strain evidence="4 5">RCC 1105</strain>
    </source>
</reference>
<dbReference type="KEGG" id="bpg:Bathy02g04840"/>